<comment type="caution">
    <text evidence="1">The sequence shown here is derived from an EMBL/GenBank/DDBJ whole genome shotgun (WGS) entry which is preliminary data.</text>
</comment>
<gene>
    <name evidence="1" type="ORF">H735_08940</name>
</gene>
<reference evidence="1 2" key="1">
    <citation type="submission" date="2014-07" db="EMBL/GenBank/DDBJ databases">
        <title>Unique and conserved regions in Vibrio harveyi and related species in comparison with the shrimp pathogen Vibrio harveyi CAIM 1792.</title>
        <authorList>
            <person name="Espinoza-Valles I."/>
            <person name="Vora G."/>
            <person name="Leekitcharoenphon P."/>
            <person name="Ussery D."/>
            <person name="Hoj L."/>
            <person name="Gomez-Gil B."/>
        </authorList>
    </citation>
    <scope>NUCLEOTIDE SEQUENCE [LARGE SCALE GENOMIC DNA]</scope>
    <source>
        <strain evidence="2">CAIM 1854 / LMG 25443</strain>
    </source>
</reference>
<proteinExistence type="predicted"/>
<name>A0A0C1Z7U5_9VIBR</name>
<sequence>MTLLVNQRNIEAELEVLMSDVNEYFANQGKKNPEEFDEEAFVTLFNRGLPLYKRLMDECSQAELDAYNEKYDSFYPFFKTIQDQIENHSE</sequence>
<evidence type="ECO:0000313" key="2">
    <source>
        <dbReference type="Proteomes" id="UP000031586"/>
    </source>
</evidence>
<accession>A0A0C1Z7U5</accession>
<dbReference type="AlphaFoldDB" id="A0A0C1Z7U5"/>
<evidence type="ECO:0000313" key="1">
    <source>
        <dbReference type="EMBL" id="KIF53065.1"/>
    </source>
</evidence>
<organism evidence="1 2">
    <name type="scientific">Vibrio owensii CAIM 1854 = LMG 25443</name>
    <dbReference type="NCBI Taxonomy" id="1229493"/>
    <lineage>
        <taxon>Bacteria</taxon>
        <taxon>Pseudomonadati</taxon>
        <taxon>Pseudomonadota</taxon>
        <taxon>Gammaproteobacteria</taxon>
        <taxon>Vibrionales</taxon>
        <taxon>Vibrionaceae</taxon>
        <taxon>Vibrio</taxon>
    </lineage>
</organism>
<dbReference type="Proteomes" id="UP000031586">
    <property type="component" value="Unassembled WGS sequence"/>
</dbReference>
<dbReference type="RefSeq" id="WP_020194231.1">
    <property type="nucleotide sequence ID" value="NZ_BAOH01000005.1"/>
</dbReference>
<dbReference type="PATRIC" id="fig|1229493.5.peg.875"/>
<protein>
    <submittedName>
        <fullName evidence="1">Uncharacterized protein</fullName>
    </submittedName>
</protein>
<dbReference type="EMBL" id="JPRD01000015">
    <property type="protein sequence ID" value="KIF53065.1"/>
    <property type="molecule type" value="Genomic_DNA"/>
</dbReference>